<dbReference type="SUPFAM" id="SSF50494">
    <property type="entry name" value="Trypsin-like serine proteases"/>
    <property type="match status" value="1"/>
</dbReference>
<accession>A0A480AP11</accession>
<comment type="similarity">
    <text evidence="1 6">Belongs to the peptidase S1B family.</text>
</comment>
<dbReference type="EMBL" id="BJCL01000004">
    <property type="protein sequence ID" value="GCL63153.1"/>
    <property type="molecule type" value="Genomic_DNA"/>
</dbReference>
<organism evidence="8 9">
    <name type="scientific">Pseudaquabacterium pictum</name>
    <dbReference type="NCBI Taxonomy" id="2315236"/>
    <lineage>
        <taxon>Bacteria</taxon>
        <taxon>Pseudomonadati</taxon>
        <taxon>Pseudomonadota</taxon>
        <taxon>Betaproteobacteria</taxon>
        <taxon>Burkholderiales</taxon>
        <taxon>Sphaerotilaceae</taxon>
        <taxon>Pseudaquabacterium</taxon>
    </lineage>
</organism>
<dbReference type="EC" id="3.4.21.-" evidence="6"/>
<dbReference type="Pfam" id="PF13365">
    <property type="entry name" value="Trypsin_2"/>
    <property type="match status" value="1"/>
</dbReference>
<keyword evidence="2 6" id="KW-0645">Protease</keyword>
<dbReference type="RefSeq" id="WP_228027062.1">
    <property type="nucleotide sequence ID" value="NZ_BJCL01000004.1"/>
</dbReference>
<feature type="region of interest" description="Disordered" evidence="7">
    <location>
        <begin position="44"/>
        <end position="64"/>
    </location>
</feature>
<reference evidence="9" key="1">
    <citation type="submission" date="2019-03" db="EMBL/GenBank/DDBJ databases">
        <title>Aquabacterium pictum sp.nov., the first bacteriochlorophyll a-containing freshwater bacterium in the genus Aquabacterium of the class Betaproteobacteria.</title>
        <authorList>
            <person name="Hirose S."/>
            <person name="Tank M."/>
            <person name="Hara E."/>
            <person name="Tamaki H."/>
            <person name="Takaichi S."/>
            <person name="Haruta S."/>
            <person name="Hanada S."/>
        </authorList>
    </citation>
    <scope>NUCLEOTIDE SEQUENCE [LARGE SCALE GENOMIC DNA]</scope>
    <source>
        <strain evidence="9">W35</strain>
    </source>
</reference>
<evidence type="ECO:0000256" key="2">
    <source>
        <dbReference type="ARBA" id="ARBA00022670"/>
    </source>
</evidence>
<evidence type="ECO:0000256" key="4">
    <source>
        <dbReference type="ARBA" id="ARBA00022801"/>
    </source>
</evidence>
<dbReference type="GO" id="GO:0006508">
    <property type="term" value="P:proteolysis"/>
    <property type="evidence" value="ECO:0007669"/>
    <property type="project" value="UniProtKB-KW"/>
</dbReference>
<evidence type="ECO:0000256" key="3">
    <source>
        <dbReference type="ARBA" id="ARBA00022729"/>
    </source>
</evidence>
<keyword evidence="4 6" id="KW-0378">Hydrolase</keyword>
<evidence type="ECO:0000256" key="5">
    <source>
        <dbReference type="ARBA" id="ARBA00022825"/>
    </source>
</evidence>
<dbReference type="GO" id="GO:0008237">
    <property type="term" value="F:metallopeptidase activity"/>
    <property type="evidence" value="ECO:0007669"/>
    <property type="project" value="UniProtKB-KW"/>
</dbReference>
<gene>
    <name evidence="8" type="primary">mpr</name>
    <name evidence="8" type="ORF">AQPW35_22340</name>
</gene>
<sequence length="320" mass="33782">MGKSTTLQQLTPGHEGDTPPAALASEATQYETLQGLNFNLLDPNAESSNAVDPESAAGTTEYEGSLGGEAADEAFAGTPPDALLGSYDASETAGMDEVIIGSDDRVRVGNTTAYPWRAICGLKITAANGKRFIGTGWMVSPRTVITAGHCVFMHNEGGWARSVEVVPGLNDASRPYGSASSGALRSVTGWTQSRNREYDYGAIILPANARLGARTGWFGLAVRDDAFLRAASLNLSGYPGDKGGNQQWFMAQRAKSVSGRVITYNIDTMGGQSGSPVWILQNGQRYGVGVHTNGSSSGNSATRINTDVFNRMMAWKNEGA</sequence>
<dbReference type="Gene3D" id="2.40.10.10">
    <property type="entry name" value="Trypsin-like serine proteases"/>
    <property type="match status" value="2"/>
</dbReference>
<keyword evidence="3" id="KW-0732">Signal</keyword>
<evidence type="ECO:0000256" key="6">
    <source>
        <dbReference type="RuleBase" id="RU004296"/>
    </source>
</evidence>
<dbReference type="PANTHER" id="PTHR15462:SF8">
    <property type="entry name" value="SERINE PROTEASE"/>
    <property type="match status" value="1"/>
</dbReference>
<dbReference type="InterPro" id="IPR009003">
    <property type="entry name" value="Peptidase_S1_PA"/>
</dbReference>
<dbReference type="InterPro" id="IPR043504">
    <property type="entry name" value="Peptidase_S1_PA_chymotrypsin"/>
</dbReference>
<dbReference type="AlphaFoldDB" id="A0A480AP11"/>
<dbReference type="Proteomes" id="UP000301751">
    <property type="component" value="Unassembled WGS sequence"/>
</dbReference>
<dbReference type="PROSITE" id="PS00134">
    <property type="entry name" value="TRYPSIN_HIS"/>
    <property type="match status" value="1"/>
</dbReference>
<dbReference type="InterPro" id="IPR018114">
    <property type="entry name" value="TRYPSIN_HIS"/>
</dbReference>
<keyword evidence="5 6" id="KW-0720">Serine protease</keyword>
<proteinExistence type="inferred from homology"/>
<name>A0A480AP11_9BURK</name>
<evidence type="ECO:0000256" key="7">
    <source>
        <dbReference type="SAM" id="MobiDB-lite"/>
    </source>
</evidence>
<dbReference type="GO" id="GO:0004252">
    <property type="term" value="F:serine-type endopeptidase activity"/>
    <property type="evidence" value="ECO:0007669"/>
    <property type="project" value="InterPro"/>
</dbReference>
<feature type="compositionally biased region" description="Polar residues" evidence="7">
    <location>
        <begin position="1"/>
        <end position="11"/>
    </location>
</feature>
<evidence type="ECO:0000313" key="9">
    <source>
        <dbReference type="Proteomes" id="UP000301751"/>
    </source>
</evidence>
<keyword evidence="8" id="KW-0482">Metalloprotease</keyword>
<dbReference type="PRINTS" id="PR00839">
    <property type="entry name" value="V8PROTEASE"/>
</dbReference>
<evidence type="ECO:0000313" key="8">
    <source>
        <dbReference type="EMBL" id="GCL63153.1"/>
    </source>
</evidence>
<comment type="caution">
    <text evidence="8">The sequence shown here is derived from an EMBL/GenBank/DDBJ whole genome shotgun (WGS) entry which is preliminary data.</text>
</comment>
<dbReference type="PANTHER" id="PTHR15462">
    <property type="entry name" value="SERINE PROTEASE"/>
    <property type="match status" value="1"/>
</dbReference>
<dbReference type="InterPro" id="IPR008256">
    <property type="entry name" value="Peptidase_S1B"/>
</dbReference>
<dbReference type="InterPro" id="IPR050966">
    <property type="entry name" value="Glutamyl_endopeptidase"/>
</dbReference>
<feature type="region of interest" description="Disordered" evidence="7">
    <location>
        <begin position="1"/>
        <end position="22"/>
    </location>
</feature>
<keyword evidence="9" id="KW-1185">Reference proteome</keyword>
<protein>
    <recommendedName>
        <fullName evidence="6">Serine protease</fullName>
        <ecNumber evidence="6">3.4.21.-</ecNumber>
    </recommendedName>
</protein>
<evidence type="ECO:0000256" key="1">
    <source>
        <dbReference type="ARBA" id="ARBA00008764"/>
    </source>
</evidence>